<keyword evidence="1" id="KW-0812">Transmembrane</keyword>
<keyword evidence="3" id="KW-1185">Reference proteome</keyword>
<feature type="transmembrane region" description="Helical" evidence="1">
    <location>
        <begin position="209"/>
        <end position="229"/>
    </location>
</feature>
<feature type="transmembrane region" description="Helical" evidence="1">
    <location>
        <begin position="38"/>
        <end position="57"/>
    </location>
</feature>
<dbReference type="EMBL" id="JAOYFB010000005">
    <property type="protein sequence ID" value="KAK4016646.1"/>
    <property type="molecule type" value="Genomic_DNA"/>
</dbReference>
<comment type="caution">
    <text evidence="2">The sequence shown here is derived from an EMBL/GenBank/DDBJ whole genome shotgun (WGS) entry which is preliminary data.</text>
</comment>
<organism evidence="2 3">
    <name type="scientific">Daphnia magna</name>
    <dbReference type="NCBI Taxonomy" id="35525"/>
    <lineage>
        <taxon>Eukaryota</taxon>
        <taxon>Metazoa</taxon>
        <taxon>Ecdysozoa</taxon>
        <taxon>Arthropoda</taxon>
        <taxon>Crustacea</taxon>
        <taxon>Branchiopoda</taxon>
        <taxon>Diplostraca</taxon>
        <taxon>Cladocera</taxon>
        <taxon>Anomopoda</taxon>
        <taxon>Daphniidae</taxon>
        <taxon>Daphnia</taxon>
    </lineage>
</organism>
<evidence type="ECO:0000313" key="2">
    <source>
        <dbReference type="EMBL" id="KAK4016646.1"/>
    </source>
</evidence>
<proteinExistence type="predicted"/>
<name>A0ABQ9ZV64_9CRUS</name>
<keyword evidence="1" id="KW-0472">Membrane</keyword>
<protein>
    <recommendedName>
        <fullName evidence="4">Gustatory receptor</fullName>
    </recommendedName>
</protein>
<evidence type="ECO:0000313" key="3">
    <source>
        <dbReference type="Proteomes" id="UP001234178"/>
    </source>
</evidence>
<feature type="transmembrane region" description="Helical" evidence="1">
    <location>
        <begin position="175"/>
        <end position="197"/>
    </location>
</feature>
<evidence type="ECO:0000256" key="1">
    <source>
        <dbReference type="SAM" id="Phobius"/>
    </source>
</evidence>
<evidence type="ECO:0008006" key="4">
    <source>
        <dbReference type="Google" id="ProtNLM"/>
    </source>
</evidence>
<feature type="transmembrane region" description="Helical" evidence="1">
    <location>
        <begin position="95"/>
        <end position="117"/>
    </location>
</feature>
<sequence length="421" mass="48858">MAAAMKERFFLCALWPLNNFLVATGVLGNQSNSQWKRRLSRFWIFCVLGLTIQSNIYTSVKGIRSFTILFSDQEISVEQLIRDVLMIDLIRLNTLVFDTVIHISLVFSIWPSVNLYLETLESVDFNLGRPILSHLKRYSLISLVYMLSEVRLLSFLFFTYHHLPVNLFTSICNKVFLFSAFRIYRISSNSAIIWPFAIQNFIRLVANHWFSVVPVLIYCICGQLHVFYLQKMAVRLNLLTIVSRNTRTVNRIVSLRSFTILGSLKQLYLAADLLHRRFNIMLMVNSCSTVITMFSSSYYSIEFLRQGNMVMLCRDSSDMIASFIRFWLMCHTADRIRETAAECIPILRDLRDHTDGKEDVMASTDRIKITSYIIEISQLNKNGDRQSLYGSLPLSKRLIIPTMEIIFTYLIIIYQFKAAAH</sequence>
<feature type="transmembrane region" description="Helical" evidence="1">
    <location>
        <begin position="137"/>
        <end position="163"/>
    </location>
</feature>
<dbReference type="Proteomes" id="UP001234178">
    <property type="component" value="Unassembled WGS sequence"/>
</dbReference>
<keyword evidence="1" id="KW-1133">Transmembrane helix</keyword>
<reference evidence="2 3" key="1">
    <citation type="journal article" date="2023" name="Nucleic Acids Res.">
        <title>The hologenome of Daphnia magna reveals possible DNA methylation and microbiome-mediated evolution of the host genome.</title>
        <authorList>
            <person name="Chaturvedi A."/>
            <person name="Li X."/>
            <person name="Dhandapani V."/>
            <person name="Marshall H."/>
            <person name="Kissane S."/>
            <person name="Cuenca-Cambronero M."/>
            <person name="Asole G."/>
            <person name="Calvet F."/>
            <person name="Ruiz-Romero M."/>
            <person name="Marangio P."/>
            <person name="Guigo R."/>
            <person name="Rago D."/>
            <person name="Mirbahai L."/>
            <person name="Eastwood N."/>
            <person name="Colbourne J.K."/>
            <person name="Zhou J."/>
            <person name="Mallon E."/>
            <person name="Orsini L."/>
        </authorList>
    </citation>
    <scope>NUCLEOTIDE SEQUENCE [LARGE SCALE GENOMIC DNA]</scope>
    <source>
        <strain evidence="2">LRV0_1</strain>
    </source>
</reference>
<gene>
    <name evidence="2" type="ORF">OUZ56_031608</name>
</gene>
<accession>A0ABQ9ZV64</accession>